<dbReference type="AlphaFoldDB" id="A0A518E2U7"/>
<dbReference type="KEGG" id="lcre:Pla8534_62880"/>
<protein>
    <recommendedName>
        <fullName evidence="1">Methyltransferase type 11 domain-containing protein</fullName>
    </recommendedName>
</protein>
<gene>
    <name evidence="2" type="ORF">Pla8534_62880</name>
</gene>
<evidence type="ECO:0000313" key="3">
    <source>
        <dbReference type="Proteomes" id="UP000317648"/>
    </source>
</evidence>
<accession>A0A518E2U7</accession>
<keyword evidence="3" id="KW-1185">Reference proteome</keyword>
<reference evidence="2 3" key="1">
    <citation type="submission" date="2019-02" db="EMBL/GenBank/DDBJ databases">
        <title>Deep-cultivation of Planctomycetes and their phenomic and genomic characterization uncovers novel biology.</title>
        <authorList>
            <person name="Wiegand S."/>
            <person name="Jogler M."/>
            <person name="Boedeker C."/>
            <person name="Pinto D."/>
            <person name="Vollmers J."/>
            <person name="Rivas-Marin E."/>
            <person name="Kohn T."/>
            <person name="Peeters S.H."/>
            <person name="Heuer A."/>
            <person name="Rast P."/>
            <person name="Oberbeckmann S."/>
            <person name="Bunk B."/>
            <person name="Jeske O."/>
            <person name="Meyerdierks A."/>
            <person name="Storesund J.E."/>
            <person name="Kallscheuer N."/>
            <person name="Luecker S."/>
            <person name="Lage O.M."/>
            <person name="Pohl T."/>
            <person name="Merkel B.J."/>
            <person name="Hornburger P."/>
            <person name="Mueller R.-W."/>
            <person name="Bruemmer F."/>
            <person name="Labrenz M."/>
            <person name="Spormann A.M."/>
            <person name="Op den Camp H."/>
            <person name="Overmann J."/>
            <person name="Amann R."/>
            <person name="Jetten M.S.M."/>
            <person name="Mascher T."/>
            <person name="Medema M.H."/>
            <person name="Devos D.P."/>
            <person name="Kaster A.-K."/>
            <person name="Ovreas L."/>
            <person name="Rohde M."/>
            <person name="Galperin M.Y."/>
            <person name="Jogler C."/>
        </authorList>
    </citation>
    <scope>NUCLEOTIDE SEQUENCE [LARGE SCALE GENOMIC DNA]</scope>
    <source>
        <strain evidence="2 3">Pla85_3_4</strain>
    </source>
</reference>
<evidence type="ECO:0000313" key="2">
    <source>
        <dbReference type="EMBL" id="QDU98420.1"/>
    </source>
</evidence>
<dbReference type="InterPro" id="IPR029063">
    <property type="entry name" value="SAM-dependent_MTases_sf"/>
</dbReference>
<dbReference type="SUPFAM" id="SSF53335">
    <property type="entry name" value="S-adenosyl-L-methionine-dependent methyltransferases"/>
    <property type="match status" value="1"/>
</dbReference>
<name>A0A518E2U7_9BACT</name>
<dbReference type="RefSeq" id="WP_145057658.1">
    <property type="nucleotide sequence ID" value="NZ_CP036433.1"/>
</dbReference>
<feature type="domain" description="Methyltransferase type 11" evidence="1">
    <location>
        <begin position="152"/>
        <end position="244"/>
    </location>
</feature>
<dbReference type="InterPro" id="IPR013216">
    <property type="entry name" value="Methyltransf_11"/>
</dbReference>
<proteinExistence type="predicted"/>
<dbReference type="Gene3D" id="3.40.50.150">
    <property type="entry name" value="Vaccinia Virus protein VP39"/>
    <property type="match status" value="1"/>
</dbReference>
<evidence type="ECO:0000259" key="1">
    <source>
        <dbReference type="Pfam" id="PF08241"/>
    </source>
</evidence>
<dbReference type="OrthoDB" id="703529at2"/>
<dbReference type="GO" id="GO:0008757">
    <property type="term" value="F:S-adenosylmethionine-dependent methyltransferase activity"/>
    <property type="evidence" value="ECO:0007669"/>
    <property type="project" value="InterPro"/>
</dbReference>
<dbReference type="Proteomes" id="UP000317648">
    <property type="component" value="Chromosome"/>
</dbReference>
<organism evidence="2 3">
    <name type="scientific">Lignipirellula cremea</name>
    <dbReference type="NCBI Taxonomy" id="2528010"/>
    <lineage>
        <taxon>Bacteria</taxon>
        <taxon>Pseudomonadati</taxon>
        <taxon>Planctomycetota</taxon>
        <taxon>Planctomycetia</taxon>
        <taxon>Pirellulales</taxon>
        <taxon>Pirellulaceae</taxon>
        <taxon>Lignipirellula</taxon>
    </lineage>
</organism>
<dbReference type="Pfam" id="PF08241">
    <property type="entry name" value="Methyltransf_11"/>
    <property type="match status" value="1"/>
</dbReference>
<sequence length="379" mass="42465">MRYSSVYPIHILRCPLTHHGLHALTAMEIDALNERVAAGTLVRRDGSLVQEPIHDGVRSQGGPYIYLIDAGIMMLLPAMAIALQETIPSDGPRENAQGVRGFCGDDDWEKNDNGDYVVAELYEDLRPVSQEYLHRCHMRVKQYLPPVGEFFLDCASGPVQHAEYQTYSADYGARLCVDISLQALREAKQRLGMHGVYILGDMTNLPLQSGVIDGAVSLHTVYHIRAEEQGSALCEFHRVLKPGAAGAVVYSWKPHLERAALLPWKMLRAPFRMLSKRLGPAPDQTQQGLARQRIYFYTHKRTWLTQGDWPFEYDLAVWRSLSVGFMRSAIHPLLLGKSLLALLYWVEGVAPQLCGRLGAYPLIVIHKQKGAAQSLRRAA</sequence>
<dbReference type="EMBL" id="CP036433">
    <property type="protein sequence ID" value="QDU98420.1"/>
    <property type="molecule type" value="Genomic_DNA"/>
</dbReference>